<keyword evidence="7 9" id="KW-0808">Transferase</keyword>
<evidence type="ECO:0000256" key="1">
    <source>
        <dbReference type="ARBA" id="ARBA00004477"/>
    </source>
</evidence>
<feature type="transmembrane region" description="Helical" evidence="7">
    <location>
        <begin position="821"/>
        <end position="845"/>
    </location>
</feature>
<evidence type="ECO:0000313" key="10">
    <source>
        <dbReference type="Proteomes" id="UP000007801"/>
    </source>
</evidence>
<dbReference type="GO" id="GO:0006506">
    <property type="term" value="P:GPI anchor biosynthetic process"/>
    <property type="evidence" value="ECO:0007669"/>
    <property type="project" value="UniProtKB-UniPathway"/>
</dbReference>
<feature type="transmembrane region" description="Helical" evidence="7">
    <location>
        <begin position="622"/>
        <end position="642"/>
    </location>
</feature>
<evidence type="ECO:0000256" key="6">
    <source>
        <dbReference type="ARBA" id="ARBA00022824"/>
    </source>
</evidence>
<dbReference type="SMR" id="B3M0Y4"/>
<dbReference type="EMBL" id="CH902617">
    <property type="protein sequence ID" value="EDV43213.2"/>
    <property type="molecule type" value="Genomic_DNA"/>
</dbReference>
<dbReference type="FunCoup" id="B3M0Y4">
    <property type="interactions" value="3"/>
</dbReference>
<gene>
    <name evidence="9" type="primary">Dana\GF16637</name>
    <name evidence="9" type="synonym">dana_GLEANR_17904</name>
    <name evidence="9" type="ORF">GF16637</name>
</gene>
<dbReference type="UniPathway" id="UPA00196"/>
<keyword evidence="5 7" id="KW-0337">GPI-anchor biosynthesis</keyword>
<evidence type="ECO:0000259" key="8">
    <source>
        <dbReference type="Pfam" id="PF04987"/>
    </source>
</evidence>
<dbReference type="PANTHER" id="PTHR12250:SF0">
    <property type="entry name" value="GPI ETHANOLAMINE PHOSPHATE TRANSFERASE 1"/>
    <property type="match status" value="1"/>
</dbReference>
<dbReference type="GO" id="GO:0005789">
    <property type="term" value="C:endoplasmic reticulum membrane"/>
    <property type="evidence" value="ECO:0007669"/>
    <property type="project" value="UniProtKB-SubCell"/>
</dbReference>
<dbReference type="STRING" id="7217.B3M0Y4"/>
<dbReference type="GeneID" id="6499431"/>
<keyword evidence="10" id="KW-1185">Reference proteome</keyword>
<organism evidence="9 10">
    <name type="scientific">Drosophila ananassae</name>
    <name type="common">Fruit fly</name>
    <dbReference type="NCBI Taxonomy" id="7217"/>
    <lineage>
        <taxon>Eukaryota</taxon>
        <taxon>Metazoa</taxon>
        <taxon>Ecdysozoa</taxon>
        <taxon>Arthropoda</taxon>
        <taxon>Hexapoda</taxon>
        <taxon>Insecta</taxon>
        <taxon>Pterygota</taxon>
        <taxon>Neoptera</taxon>
        <taxon>Endopterygota</taxon>
        <taxon>Diptera</taxon>
        <taxon>Brachycera</taxon>
        <taxon>Muscomorpha</taxon>
        <taxon>Ephydroidea</taxon>
        <taxon>Drosophilidae</taxon>
        <taxon>Drosophila</taxon>
        <taxon>Sophophora</taxon>
    </lineage>
</organism>
<dbReference type="Pfam" id="PF04987">
    <property type="entry name" value="PigN"/>
    <property type="match status" value="1"/>
</dbReference>
<sequence>MNLSLFQTGLWCASSVVVKVLFLLYRRLLSRIIGKVKNRLEMWKLQAILVQLLLLVCVLRLYFQPGELEYPKPQKTLPEMGLQPPAARLVLFLVEGLRAETFFGSNFQQLPHLKELLSHHGLVGVSRTTIPTLTRTGKVALLGGFYDVPSLVTDDGYDTIYNRTWSAPNTVVLDFSGHPRKVYEMLEASLKDVDTYNRLRIATRSVITLQMKGLIAESPLDERYLVKFRNAQWTVREAYHMIERVFADRATAYLMTSAHGLTDLGSHGGASLQEQTTPFYLWGAGVHRKGNNFSSLELHNGTHMPLHKLDQIDLTSLISALIGLPPPINNLGVLPHSYMMVTPEYTRKAMDLNALQLLALAKEKIRKHERGIFYKWLPKSMDLDLTRIAYYQNQMDRLLEIGTSEKAKETSELAATLSLNALKYYSTYLHIPVQVTTALALLGWMYFLMIKVSKDSMESKEKSRGFVTCATVTILSLGLLVGELVFLQCSCLMTILCLLLPFGVWCLALAEMPCEGRSLLEPLTHMGWIFVPAGGILVALNCPCLFGIIFVCSVLIYNRHGWSYFSPKFLAWLALLCLLCGFLWSQPAMQILMTTEYRVPLQAASMFMVVLRPFVLKHQFPGHVWLLNVVALVAGGVGIYFHEIGKTVPIYILAGSWIHLIYAILSSAYCVNSGPRNRWEIICFNLLTVHALLSDSYSSLFVQALVTEYQMGGEVHEESKQLNEVEQADEEMQPGKETPMTSSMHLHMSYRFAVSILLYFYVSLLGSGHWIGGFTYLGNTARLYLPEPYSVPMALLVLIHLLIPVFVFLSSLRAKSSFARLGTRSIITCLVLICNAVVLFYVVFIDHRSDWPLVHPSVINVLLVILAILLILSCQSLVDVLFRGFSLKLPGPKRVAQETRLPNPSHPQGEV</sequence>
<dbReference type="SUPFAM" id="SSF53649">
    <property type="entry name" value="Alkaline phosphatase-like"/>
    <property type="match status" value="1"/>
</dbReference>
<feature type="transmembrane region" description="Helical" evidence="7">
    <location>
        <begin position="857"/>
        <end position="882"/>
    </location>
</feature>
<dbReference type="AlphaFoldDB" id="B3M0Y4"/>
<evidence type="ECO:0000256" key="2">
    <source>
        <dbReference type="ARBA" id="ARBA00004687"/>
    </source>
</evidence>
<keyword evidence="6 7" id="KW-0256">Endoplasmic reticulum</keyword>
<feature type="transmembrane region" description="Helical" evidence="7">
    <location>
        <begin position="648"/>
        <end position="671"/>
    </location>
</feature>
<feature type="transmembrane region" description="Helical" evidence="7">
    <location>
        <begin position="528"/>
        <end position="557"/>
    </location>
</feature>
<dbReference type="HOGENOM" id="CLU_007676_0_0_1"/>
<protein>
    <recommendedName>
        <fullName evidence="4 7">GPI ethanolamine phosphate transferase 1</fullName>
        <ecNumber evidence="7">2.-.-.-</ecNumber>
    </recommendedName>
</protein>
<dbReference type="KEGG" id="dan:6499431"/>
<keyword evidence="7" id="KW-0472">Membrane</keyword>
<feature type="transmembrane region" description="Helical" evidence="7">
    <location>
        <begin position="750"/>
        <end position="771"/>
    </location>
</feature>
<keyword evidence="7" id="KW-1133">Transmembrane helix</keyword>
<dbReference type="PANTHER" id="PTHR12250">
    <property type="entry name" value="PHOSPHATIDYLINOSITOL GLYCAN, CLASS N"/>
    <property type="match status" value="1"/>
</dbReference>
<dbReference type="EC" id="2.-.-.-" evidence="7"/>
<dbReference type="eggNOG" id="KOG2124">
    <property type="taxonomic scope" value="Eukaryota"/>
</dbReference>
<evidence type="ECO:0000256" key="7">
    <source>
        <dbReference type="RuleBase" id="RU367138"/>
    </source>
</evidence>
<dbReference type="Proteomes" id="UP000007801">
    <property type="component" value="Unassembled WGS sequence"/>
</dbReference>
<keyword evidence="7" id="KW-0812">Transmembrane</keyword>
<name>B3M0Y4_DROAN</name>
<comment type="function">
    <text evidence="7">Ethanolamine phosphate transferase involved in glycosylphosphatidylinositol-anchor biosynthesis. Transfers ethanolamine phosphate to the first alpha-1,4-linked mannose of the glycosylphosphatidylinositol precursor of GPI-anchor.</text>
</comment>
<feature type="transmembrane region" description="Helical" evidence="7">
    <location>
        <begin position="791"/>
        <end position="809"/>
    </location>
</feature>
<dbReference type="InterPro" id="IPR017850">
    <property type="entry name" value="Alkaline_phosphatase_core_sf"/>
</dbReference>
<evidence type="ECO:0000256" key="4">
    <source>
        <dbReference type="ARBA" id="ARBA00020831"/>
    </source>
</evidence>
<reference evidence="9 10" key="1">
    <citation type="journal article" date="2007" name="Nature">
        <title>Evolution of genes and genomes on the Drosophila phylogeny.</title>
        <authorList>
            <consortium name="Drosophila 12 Genomes Consortium"/>
            <person name="Clark A.G."/>
            <person name="Eisen M.B."/>
            <person name="Smith D.R."/>
            <person name="Bergman C.M."/>
            <person name="Oliver B."/>
            <person name="Markow T.A."/>
            <person name="Kaufman T.C."/>
            <person name="Kellis M."/>
            <person name="Gelbart W."/>
            <person name="Iyer V.N."/>
            <person name="Pollard D.A."/>
            <person name="Sackton T.B."/>
            <person name="Larracuente A.M."/>
            <person name="Singh N.D."/>
            <person name="Abad J.P."/>
            <person name="Abt D.N."/>
            <person name="Adryan B."/>
            <person name="Aguade M."/>
            <person name="Akashi H."/>
            <person name="Anderson W.W."/>
            <person name="Aquadro C.F."/>
            <person name="Ardell D.H."/>
            <person name="Arguello R."/>
            <person name="Artieri C.G."/>
            <person name="Barbash D.A."/>
            <person name="Barker D."/>
            <person name="Barsanti P."/>
            <person name="Batterham P."/>
            <person name="Batzoglou S."/>
            <person name="Begun D."/>
            <person name="Bhutkar A."/>
            <person name="Blanco E."/>
            <person name="Bosak S.A."/>
            <person name="Bradley R.K."/>
            <person name="Brand A.D."/>
            <person name="Brent M.R."/>
            <person name="Brooks A.N."/>
            <person name="Brown R.H."/>
            <person name="Butlin R.K."/>
            <person name="Caggese C."/>
            <person name="Calvi B.R."/>
            <person name="Bernardo de Carvalho A."/>
            <person name="Caspi A."/>
            <person name="Castrezana S."/>
            <person name="Celniker S.E."/>
            <person name="Chang J.L."/>
            <person name="Chapple C."/>
            <person name="Chatterji S."/>
            <person name="Chinwalla A."/>
            <person name="Civetta A."/>
            <person name="Clifton S.W."/>
            <person name="Comeron J.M."/>
            <person name="Costello J.C."/>
            <person name="Coyne J.A."/>
            <person name="Daub J."/>
            <person name="David R.G."/>
            <person name="Delcher A.L."/>
            <person name="Delehaunty K."/>
            <person name="Do C.B."/>
            <person name="Ebling H."/>
            <person name="Edwards K."/>
            <person name="Eickbush T."/>
            <person name="Evans J.D."/>
            <person name="Filipski A."/>
            <person name="Findeiss S."/>
            <person name="Freyhult E."/>
            <person name="Fulton L."/>
            <person name="Fulton R."/>
            <person name="Garcia A.C."/>
            <person name="Gardiner A."/>
            <person name="Garfield D.A."/>
            <person name="Garvin B.E."/>
            <person name="Gibson G."/>
            <person name="Gilbert D."/>
            <person name="Gnerre S."/>
            <person name="Godfrey J."/>
            <person name="Good R."/>
            <person name="Gotea V."/>
            <person name="Gravely B."/>
            <person name="Greenberg A.J."/>
            <person name="Griffiths-Jones S."/>
            <person name="Gross S."/>
            <person name="Guigo R."/>
            <person name="Gustafson E.A."/>
            <person name="Haerty W."/>
            <person name="Hahn M.W."/>
            <person name="Halligan D.L."/>
            <person name="Halpern A.L."/>
            <person name="Halter G.M."/>
            <person name="Han M.V."/>
            <person name="Heger A."/>
            <person name="Hillier L."/>
            <person name="Hinrichs A.S."/>
            <person name="Holmes I."/>
            <person name="Hoskins R.A."/>
            <person name="Hubisz M.J."/>
            <person name="Hultmark D."/>
            <person name="Huntley M.A."/>
            <person name="Jaffe D.B."/>
            <person name="Jagadeeshan S."/>
            <person name="Jeck W.R."/>
            <person name="Johnson J."/>
            <person name="Jones C.D."/>
            <person name="Jordan W.C."/>
            <person name="Karpen G.H."/>
            <person name="Kataoka E."/>
            <person name="Keightley P.D."/>
            <person name="Kheradpour P."/>
            <person name="Kirkness E.F."/>
            <person name="Koerich L.B."/>
            <person name="Kristiansen K."/>
            <person name="Kudrna D."/>
            <person name="Kulathinal R.J."/>
            <person name="Kumar S."/>
            <person name="Kwok R."/>
            <person name="Lander E."/>
            <person name="Langley C.H."/>
            <person name="Lapoint R."/>
            <person name="Lazzaro B.P."/>
            <person name="Lee S.J."/>
            <person name="Levesque L."/>
            <person name="Li R."/>
            <person name="Lin C.F."/>
            <person name="Lin M.F."/>
            <person name="Lindblad-Toh K."/>
            <person name="Llopart A."/>
            <person name="Long M."/>
            <person name="Low L."/>
            <person name="Lozovsky E."/>
            <person name="Lu J."/>
            <person name="Luo M."/>
            <person name="Machado C.A."/>
            <person name="Makalowski W."/>
            <person name="Marzo M."/>
            <person name="Matsuda M."/>
            <person name="Matzkin L."/>
            <person name="McAllister B."/>
            <person name="McBride C.S."/>
            <person name="McKernan B."/>
            <person name="McKernan K."/>
            <person name="Mendez-Lago M."/>
            <person name="Minx P."/>
            <person name="Mollenhauer M.U."/>
            <person name="Montooth K."/>
            <person name="Mount S.M."/>
            <person name="Mu X."/>
            <person name="Myers E."/>
            <person name="Negre B."/>
            <person name="Newfeld S."/>
            <person name="Nielsen R."/>
            <person name="Noor M.A."/>
            <person name="O'Grady P."/>
            <person name="Pachter L."/>
            <person name="Papaceit M."/>
            <person name="Parisi M.J."/>
            <person name="Parisi M."/>
            <person name="Parts L."/>
            <person name="Pedersen J.S."/>
            <person name="Pesole G."/>
            <person name="Phillippy A.M."/>
            <person name="Ponting C.P."/>
            <person name="Pop M."/>
            <person name="Porcelli D."/>
            <person name="Powell J.R."/>
            <person name="Prohaska S."/>
            <person name="Pruitt K."/>
            <person name="Puig M."/>
            <person name="Quesneville H."/>
            <person name="Ram K.R."/>
            <person name="Rand D."/>
            <person name="Rasmussen M.D."/>
            <person name="Reed L.K."/>
            <person name="Reenan R."/>
            <person name="Reily A."/>
            <person name="Remington K.A."/>
            <person name="Rieger T.T."/>
            <person name="Ritchie M.G."/>
            <person name="Robin C."/>
            <person name="Rogers Y.H."/>
            <person name="Rohde C."/>
            <person name="Rozas J."/>
            <person name="Rubenfield M.J."/>
            <person name="Ruiz A."/>
            <person name="Russo S."/>
            <person name="Salzberg S.L."/>
            <person name="Sanchez-Gracia A."/>
            <person name="Saranga D.J."/>
            <person name="Sato H."/>
            <person name="Schaeffer S.W."/>
            <person name="Schatz M.C."/>
            <person name="Schlenke T."/>
            <person name="Schwartz R."/>
            <person name="Segarra C."/>
            <person name="Singh R.S."/>
            <person name="Sirot L."/>
            <person name="Sirota M."/>
            <person name="Sisneros N.B."/>
            <person name="Smith C.D."/>
            <person name="Smith T.F."/>
            <person name="Spieth J."/>
            <person name="Stage D.E."/>
            <person name="Stark A."/>
            <person name="Stephan W."/>
            <person name="Strausberg R.L."/>
            <person name="Strempel S."/>
            <person name="Sturgill D."/>
            <person name="Sutton G."/>
            <person name="Sutton G.G."/>
            <person name="Tao W."/>
            <person name="Teichmann S."/>
            <person name="Tobari Y.N."/>
            <person name="Tomimura Y."/>
            <person name="Tsolas J.M."/>
            <person name="Valente V.L."/>
            <person name="Venter E."/>
            <person name="Venter J.C."/>
            <person name="Vicario S."/>
            <person name="Vieira F.G."/>
            <person name="Vilella A.J."/>
            <person name="Villasante A."/>
            <person name="Walenz B."/>
            <person name="Wang J."/>
            <person name="Wasserman M."/>
            <person name="Watts T."/>
            <person name="Wilson D."/>
            <person name="Wilson R.K."/>
            <person name="Wing R.A."/>
            <person name="Wolfner M.F."/>
            <person name="Wong A."/>
            <person name="Wong G.K."/>
            <person name="Wu C.I."/>
            <person name="Wu G."/>
            <person name="Yamamoto D."/>
            <person name="Yang H.P."/>
            <person name="Yang S.P."/>
            <person name="Yorke J.A."/>
            <person name="Yoshida K."/>
            <person name="Zdobnov E."/>
            <person name="Zhang P."/>
            <person name="Zhang Y."/>
            <person name="Zimin A.V."/>
            <person name="Baldwin J."/>
            <person name="Abdouelleil A."/>
            <person name="Abdulkadir J."/>
            <person name="Abebe A."/>
            <person name="Abera B."/>
            <person name="Abreu J."/>
            <person name="Acer S.C."/>
            <person name="Aftuck L."/>
            <person name="Alexander A."/>
            <person name="An P."/>
            <person name="Anderson E."/>
            <person name="Anderson S."/>
            <person name="Arachi H."/>
            <person name="Azer M."/>
            <person name="Bachantsang P."/>
            <person name="Barry A."/>
            <person name="Bayul T."/>
            <person name="Berlin A."/>
            <person name="Bessette D."/>
            <person name="Bloom T."/>
            <person name="Blye J."/>
            <person name="Boguslavskiy L."/>
            <person name="Bonnet C."/>
            <person name="Boukhgalter B."/>
            <person name="Bourzgui I."/>
            <person name="Brown A."/>
            <person name="Cahill P."/>
            <person name="Channer S."/>
            <person name="Cheshatsang Y."/>
            <person name="Chuda L."/>
            <person name="Citroen M."/>
            <person name="Collymore A."/>
            <person name="Cooke P."/>
            <person name="Costello M."/>
            <person name="D'Aco K."/>
            <person name="Daza R."/>
            <person name="De Haan G."/>
            <person name="DeGray S."/>
            <person name="DeMaso C."/>
            <person name="Dhargay N."/>
            <person name="Dooley K."/>
            <person name="Dooley E."/>
            <person name="Doricent M."/>
            <person name="Dorje P."/>
            <person name="Dorjee K."/>
            <person name="Dupes A."/>
            <person name="Elong R."/>
            <person name="Falk J."/>
            <person name="Farina A."/>
            <person name="Faro S."/>
            <person name="Ferguson D."/>
            <person name="Fisher S."/>
            <person name="Foley C.D."/>
            <person name="Franke A."/>
            <person name="Friedrich D."/>
            <person name="Gadbois L."/>
            <person name="Gearin G."/>
            <person name="Gearin C.R."/>
            <person name="Giannoukos G."/>
            <person name="Goode T."/>
            <person name="Graham J."/>
            <person name="Grandbois E."/>
            <person name="Grewal S."/>
            <person name="Gyaltsen K."/>
            <person name="Hafez N."/>
            <person name="Hagos B."/>
            <person name="Hall J."/>
            <person name="Henson C."/>
            <person name="Hollinger A."/>
            <person name="Honan T."/>
            <person name="Huard M.D."/>
            <person name="Hughes L."/>
            <person name="Hurhula B."/>
            <person name="Husby M.E."/>
            <person name="Kamat A."/>
            <person name="Kanga B."/>
            <person name="Kashin S."/>
            <person name="Khazanovich D."/>
            <person name="Kisner P."/>
            <person name="Lance K."/>
            <person name="Lara M."/>
            <person name="Lee W."/>
            <person name="Lennon N."/>
            <person name="Letendre F."/>
            <person name="LeVine R."/>
            <person name="Lipovsky A."/>
            <person name="Liu X."/>
            <person name="Liu J."/>
            <person name="Liu S."/>
            <person name="Lokyitsang T."/>
            <person name="Lokyitsang Y."/>
            <person name="Lubonja R."/>
            <person name="Lui A."/>
            <person name="MacDonald P."/>
            <person name="Magnisalis V."/>
            <person name="Maru K."/>
            <person name="Matthews C."/>
            <person name="McCusker W."/>
            <person name="McDonough S."/>
            <person name="Mehta T."/>
            <person name="Meldrim J."/>
            <person name="Meneus L."/>
            <person name="Mihai O."/>
            <person name="Mihalev A."/>
            <person name="Mihova T."/>
            <person name="Mittelman R."/>
            <person name="Mlenga V."/>
            <person name="Montmayeur A."/>
            <person name="Mulrain L."/>
            <person name="Navidi A."/>
            <person name="Naylor J."/>
            <person name="Negash T."/>
            <person name="Nguyen T."/>
            <person name="Nguyen N."/>
            <person name="Nicol R."/>
            <person name="Norbu C."/>
            <person name="Norbu N."/>
            <person name="Novod N."/>
            <person name="O'Neill B."/>
            <person name="Osman S."/>
            <person name="Markiewicz E."/>
            <person name="Oyono O.L."/>
            <person name="Patti C."/>
            <person name="Phunkhang P."/>
            <person name="Pierre F."/>
            <person name="Priest M."/>
            <person name="Raghuraman S."/>
            <person name="Rege F."/>
            <person name="Reyes R."/>
            <person name="Rise C."/>
            <person name="Rogov P."/>
            <person name="Ross K."/>
            <person name="Ryan E."/>
            <person name="Settipalli S."/>
            <person name="Shea T."/>
            <person name="Sherpa N."/>
            <person name="Shi L."/>
            <person name="Shih D."/>
            <person name="Sparrow T."/>
            <person name="Spaulding J."/>
            <person name="Stalker J."/>
            <person name="Stange-Thomann N."/>
            <person name="Stavropoulos S."/>
            <person name="Stone C."/>
            <person name="Strader C."/>
            <person name="Tesfaye S."/>
            <person name="Thomson T."/>
            <person name="Thoulutsang Y."/>
            <person name="Thoulutsang D."/>
            <person name="Topham K."/>
            <person name="Topping I."/>
            <person name="Tsamla T."/>
            <person name="Vassiliev H."/>
            <person name="Vo A."/>
            <person name="Wangchuk T."/>
            <person name="Wangdi T."/>
            <person name="Weiand M."/>
            <person name="Wilkinson J."/>
            <person name="Wilson A."/>
            <person name="Yadav S."/>
            <person name="Young G."/>
            <person name="Yu Q."/>
            <person name="Zembek L."/>
            <person name="Zhong D."/>
            <person name="Zimmer A."/>
            <person name="Zwirko Z."/>
            <person name="Jaffe D.B."/>
            <person name="Alvarez P."/>
            <person name="Brockman W."/>
            <person name="Butler J."/>
            <person name="Chin C."/>
            <person name="Gnerre S."/>
            <person name="Grabherr M."/>
            <person name="Kleber M."/>
            <person name="Mauceli E."/>
            <person name="MacCallum I."/>
        </authorList>
    </citation>
    <scope>NUCLEOTIDE SEQUENCE [LARGE SCALE GENOMIC DNA]</scope>
    <source>
        <strain evidence="10">Tucson 14024-0371.13</strain>
    </source>
</reference>
<comment type="subcellular location">
    <subcellularLocation>
        <location evidence="1 7">Endoplasmic reticulum membrane</location>
        <topology evidence="1 7">Multi-pass membrane protein</topology>
    </subcellularLocation>
</comment>
<dbReference type="InParanoid" id="B3M0Y4"/>
<accession>B3M0Y4</accession>
<feature type="transmembrane region" description="Helical" evidence="7">
    <location>
        <begin position="569"/>
        <end position="585"/>
    </location>
</feature>
<comment type="similarity">
    <text evidence="3 7">Belongs to the PIGG/PIGN/PIGO family. PIGN subfamily.</text>
</comment>
<dbReference type="InterPro" id="IPR017852">
    <property type="entry name" value="GPI_EtnP_transferase_1_C"/>
</dbReference>
<feature type="transmembrane region" description="Helical" evidence="7">
    <location>
        <begin position="428"/>
        <end position="448"/>
    </location>
</feature>
<evidence type="ECO:0000313" key="9">
    <source>
        <dbReference type="EMBL" id="EDV43213.2"/>
    </source>
</evidence>
<dbReference type="OrthoDB" id="2748310at2759"/>
<feature type="transmembrane region" description="Helical" evidence="7">
    <location>
        <begin position="597"/>
        <end position="615"/>
    </location>
</feature>
<feature type="transmembrane region" description="Helical" evidence="7">
    <location>
        <begin position="469"/>
        <end position="502"/>
    </location>
</feature>
<evidence type="ECO:0000256" key="3">
    <source>
        <dbReference type="ARBA" id="ARBA00008400"/>
    </source>
</evidence>
<dbReference type="Gene3D" id="3.40.720.10">
    <property type="entry name" value="Alkaline Phosphatase, subunit A"/>
    <property type="match status" value="1"/>
</dbReference>
<feature type="domain" description="GPI ethanolamine phosphate transferase 1 C-terminal" evidence="8">
    <location>
        <begin position="421"/>
        <end position="848"/>
    </location>
</feature>
<feature type="transmembrane region" description="Helical" evidence="7">
    <location>
        <begin position="6"/>
        <end position="25"/>
    </location>
</feature>
<comment type="pathway">
    <text evidence="2 7">Glycolipid biosynthesis; glycosylphosphatidylinositol-anchor biosynthesis.</text>
</comment>
<dbReference type="InterPro" id="IPR007070">
    <property type="entry name" value="GPI_EtnP_transferase_1"/>
</dbReference>
<proteinExistence type="inferred from homology"/>
<evidence type="ECO:0000256" key="5">
    <source>
        <dbReference type="ARBA" id="ARBA00022502"/>
    </source>
</evidence>
<dbReference type="GO" id="GO:0051377">
    <property type="term" value="F:mannose-ethanolamine phosphotransferase activity"/>
    <property type="evidence" value="ECO:0007669"/>
    <property type="project" value="UniProtKB-UniRule"/>
</dbReference>